<dbReference type="EMBL" id="CP009248">
    <property type="protein sequence ID" value="APT89933.1"/>
    <property type="molecule type" value="Genomic_DNA"/>
</dbReference>
<keyword evidence="3" id="KW-1185">Reference proteome</keyword>
<evidence type="ECO:0000256" key="1">
    <source>
        <dbReference type="SAM" id="Phobius"/>
    </source>
</evidence>
<protein>
    <submittedName>
        <fullName evidence="2">Uncharacterized protein</fullName>
    </submittedName>
</protein>
<feature type="transmembrane region" description="Helical" evidence="1">
    <location>
        <begin position="86"/>
        <end position="107"/>
    </location>
</feature>
<dbReference type="KEGG" id="csph:CSPHI_01225"/>
<accession>A0A1L7CVR3</accession>
<proteinExistence type="predicted"/>
<reference evidence="2 3" key="1">
    <citation type="submission" date="2014-08" db="EMBL/GenBank/DDBJ databases">
        <title>Complete genome sequence of Corynebacterium sphenisci CECT 5990(T) (=DSM 44792(T)), isolated from healthy wild penguins.</title>
        <authorList>
            <person name="Ruckert C."/>
            <person name="Albersmeier A."/>
            <person name="Winkler A."/>
            <person name="Kalinowski J."/>
        </authorList>
    </citation>
    <scope>NUCLEOTIDE SEQUENCE [LARGE SCALE GENOMIC DNA]</scope>
    <source>
        <strain evidence="2 3">DSM 44792</strain>
    </source>
</reference>
<dbReference type="STRING" id="1437874.CSPHI_01225"/>
<dbReference type="AlphaFoldDB" id="A0A1L7CVR3"/>
<organism evidence="2 3">
    <name type="scientific">Corynebacterium sphenisci DSM 44792</name>
    <dbReference type="NCBI Taxonomy" id="1437874"/>
    <lineage>
        <taxon>Bacteria</taxon>
        <taxon>Bacillati</taxon>
        <taxon>Actinomycetota</taxon>
        <taxon>Actinomycetes</taxon>
        <taxon>Mycobacteriales</taxon>
        <taxon>Corynebacteriaceae</taxon>
        <taxon>Corynebacterium</taxon>
    </lineage>
</organism>
<name>A0A1L7CVR3_9CORY</name>
<dbReference type="RefSeq" id="WP_075691133.1">
    <property type="nucleotide sequence ID" value="NZ_CP009248.1"/>
</dbReference>
<evidence type="ECO:0000313" key="2">
    <source>
        <dbReference type="EMBL" id="APT89933.1"/>
    </source>
</evidence>
<sequence>MGRSTFTLAAFLIAVGVLFTLMAPGGLGEPTIGLGVLFALSALLPEEWVRHLATRGARVAATALLALGAVLTIVDWRLGFGHGWDATAVLLFFGGFLVLVLHVVVGWRLRETAPRPRTADARR</sequence>
<feature type="transmembrane region" description="Helical" evidence="1">
    <location>
        <begin position="52"/>
        <end position="74"/>
    </location>
</feature>
<evidence type="ECO:0000313" key="3">
    <source>
        <dbReference type="Proteomes" id="UP000185469"/>
    </source>
</evidence>
<dbReference type="OrthoDB" id="9976932at2"/>
<keyword evidence="1" id="KW-1133">Transmembrane helix</keyword>
<keyword evidence="1" id="KW-0812">Transmembrane</keyword>
<keyword evidence="1" id="KW-0472">Membrane</keyword>
<gene>
    <name evidence="2" type="ORF">CSPHI_01225</name>
</gene>
<dbReference type="Proteomes" id="UP000185469">
    <property type="component" value="Chromosome"/>
</dbReference>